<sequence length="75" mass="8311">MQGLGERGQPGGWLPLGLAPPIPYVRLRARQRVGGRFPGFRRTRLLTRTRPTVLVVHARPTVLAVLTRASIRCGE</sequence>
<dbReference type="Proteomes" id="UP000003986">
    <property type="component" value="Unassembled WGS sequence"/>
</dbReference>
<accession>D6ASD9</accession>
<proteinExistence type="predicted"/>
<reference evidence="2" key="2">
    <citation type="submission" date="2008-12" db="EMBL/GenBank/DDBJ databases">
        <title>Annotation of Streptomyces roseosporus strain NRRL 15998.</title>
        <authorList>
            <consortium name="The Broad Institute Genome Sequencing Platform"/>
            <consortium name="Broad Institute Microbial Sequencing Center"/>
            <person name="Fischbach M."/>
            <person name="Ward D."/>
            <person name="Young S."/>
            <person name="Kodira C.D."/>
            <person name="Zeng Q."/>
            <person name="Koehrsen M."/>
            <person name="Godfrey P."/>
            <person name="Alvarado L."/>
            <person name="Berlin A.M."/>
            <person name="Borenstein D."/>
            <person name="Chen Z."/>
            <person name="Engels R."/>
            <person name="Freedman E."/>
            <person name="Gellesch M."/>
            <person name="Goldberg J."/>
            <person name="Griggs A."/>
            <person name="Gujja S."/>
            <person name="Heiman D.I."/>
            <person name="Hepburn T.A."/>
            <person name="Howarth C."/>
            <person name="Jen D."/>
            <person name="Larson L."/>
            <person name="Lewis B."/>
            <person name="Mehta T."/>
            <person name="Park D."/>
            <person name="Pearson M."/>
            <person name="Roberts A."/>
            <person name="Saif S."/>
            <person name="Shea T.D."/>
            <person name="Shenoy N."/>
            <person name="Sisk P."/>
            <person name="Stolte C."/>
            <person name="Sykes S.N."/>
            <person name="Walk T."/>
            <person name="White J."/>
            <person name="Yandava C."/>
            <person name="Straight P."/>
            <person name="Clardy J."/>
            <person name="Hung D."/>
            <person name="Kolter R."/>
            <person name="Mekalanos J."/>
            <person name="Walker S."/>
            <person name="Walsh C.T."/>
            <person name="Wieland B.L.C."/>
            <person name="Ilzarbe M."/>
            <person name="Galagan J."/>
            <person name="Nusbaum C."/>
            <person name="Birren B."/>
        </authorList>
    </citation>
    <scope>NUCLEOTIDE SEQUENCE [LARGE SCALE GENOMIC DNA]</scope>
    <source>
        <strain evidence="2">NRRL 15998</strain>
    </source>
</reference>
<dbReference type="AlphaFoldDB" id="D6ASD9"/>
<reference evidence="2" key="1">
    <citation type="submission" date="2008-10" db="EMBL/GenBank/DDBJ databases">
        <authorList>
            <person name="Molnar K."/>
        </authorList>
    </citation>
    <scope>NUCLEOTIDE SEQUENCE [LARGE SCALE GENOMIC DNA]</scope>
    <source>
        <strain evidence="2">NRRL 15998</strain>
    </source>
</reference>
<organism evidence="1 2">
    <name type="scientific">Streptomyces filamentosus NRRL 15998</name>
    <dbReference type="NCBI Taxonomy" id="457431"/>
    <lineage>
        <taxon>Bacteria</taxon>
        <taxon>Bacillati</taxon>
        <taxon>Actinomycetota</taxon>
        <taxon>Actinomycetes</taxon>
        <taxon>Kitasatosporales</taxon>
        <taxon>Streptomycetaceae</taxon>
        <taxon>Streptomyces</taxon>
    </lineage>
</organism>
<protein>
    <submittedName>
        <fullName evidence="1">Predicted protein</fullName>
    </submittedName>
</protein>
<dbReference type="EMBL" id="DS999644">
    <property type="protein sequence ID" value="EFE73935.2"/>
    <property type="molecule type" value="Genomic_DNA"/>
</dbReference>
<evidence type="ECO:0000313" key="1">
    <source>
        <dbReference type="EMBL" id="EFE73935.2"/>
    </source>
</evidence>
<name>D6ASD9_STRFL</name>
<evidence type="ECO:0000313" key="2">
    <source>
        <dbReference type="Proteomes" id="UP000003986"/>
    </source>
</evidence>
<gene>
    <name evidence="1" type="ORF">SSGG_01301</name>
</gene>